<gene>
    <name evidence="1" type="ORF">NOCA2440018</name>
</gene>
<protein>
    <submittedName>
        <fullName evidence="1">Uncharacterized protein</fullName>
    </submittedName>
</protein>
<dbReference type="EMBL" id="CZKA01000039">
    <property type="protein sequence ID" value="CUR57787.1"/>
    <property type="molecule type" value="Genomic_DNA"/>
</dbReference>
<name>A0A2P2C702_9ZZZZ</name>
<accession>A0A2P2C702</accession>
<reference evidence="1" key="1">
    <citation type="submission" date="2015-08" db="EMBL/GenBank/DDBJ databases">
        <authorList>
            <person name="Babu N.S."/>
            <person name="Beckwith C.J."/>
            <person name="Beseler K.G."/>
            <person name="Brison A."/>
            <person name="Carone J.V."/>
            <person name="Caskin T.P."/>
            <person name="Diamond M."/>
            <person name="Durham M.E."/>
            <person name="Foxe J.M."/>
            <person name="Go M."/>
            <person name="Henderson B.A."/>
            <person name="Jones I.B."/>
            <person name="McGettigan J.A."/>
            <person name="Micheletti S.J."/>
            <person name="Nasrallah M.E."/>
            <person name="Ortiz D."/>
            <person name="Piller C.R."/>
            <person name="Privatt S.R."/>
            <person name="Schneider S.L."/>
            <person name="Sharp S."/>
            <person name="Smith T.C."/>
            <person name="Stanton J.D."/>
            <person name="Ullery H.E."/>
            <person name="Wilson R.J."/>
            <person name="Serrano M.G."/>
            <person name="Buck G."/>
            <person name="Lee V."/>
            <person name="Wang Y."/>
            <person name="Carvalho R."/>
            <person name="Voegtly L."/>
            <person name="Shi R."/>
            <person name="Duckworth R."/>
            <person name="Johnson A."/>
            <person name="Loviza R."/>
            <person name="Walstead R."/>
            <person name="Shah Z."/>
            <person name="Kiflezghi M."/>
            <person name="Wade K."/>
            <person name="Ball S.L."/>
            <person name="Bradley K.W."/>
            <person name="Asai D.J."/>
            <person name="Bowman C.A."/>
            <person name="Russell D.A."/>
            <person name="Pope W.H."/>
            <person name="Jacobs-Sera D."/>
            <person name="Hendrix R.W."/>
            <person name="Hatfull G.F."/>
        </authorList>
    </citation>
    <scope>NUCLEOTIDE SEQUENCE</scope>
</reference>
<organism evidence="1">
    <name type="scientific">metagenome</name>
    <dbReference type="NCBI Taxonomy" id="256318"/>
    <lineage>
        <taxon>unclassified sequences</taxon>
        <taxon>metagenomes</taxon>
    </lineage>
</organism>
<evidence type="ECO:0000313" key="1">
    <source>
        <dbReference type="EMBL" id="CUR57787.1"/>
    </source>
</evidence>
<sequence length="129" mass="13897">MNKLQRTATATALIGAVAVPTAFVFASPASADIEKGGVCGNARYELNVDKENGGFEVDADLDNAAAGTQWRVVLRHDGTVFYNKIRTTDREGDLDVERFRTNTAGADKFRLTVKRINGSAACTTVITTR</sequence>
<proteinExistence type="predicted"/>
<dbReference type="AlphaFoldDB" id="A0A2P2C702"/>